<evidence type="ECO:0000313" key="7">
    <source>
        <dbReference type="Proteomes" id="UP001583193"/>
    </source>
</evidence>
<dbReference type="InterPro" id="IPR036188">
    <property type="entry name" value="FAD/NAD-bd_sf"/>
</dbReference>
<keyword evidence="2" id="KW-0285">Flavoprotein</keyword>
<dbReference type="PANTHER" id="PTHR47356">
    <property type="entry name" value="FAD-DEPENDENT MONOOXYGENASE ASQG-RELATED"/>
    <property type="match status" value="1"/>
</dbReference>
<dbReference type="InterPro" id="IPR050562">
    <property type="entry name" value="FAD_mOase_fung"/>
</dbReference>
<comment type="caution">
    <text evidence="6">The sequence shown here is derived from an EMBL/GenBank/DDBJ whole genome shotgun (WGS) entry which is preliminary data.</text>
</comment>
<name>A0ABR3WQ65_9EURO</name>
<dbReference type="SUPFAM" id="SSF51905">
    <property type="entry name" value="FAD/NAD(P)-binding domain"/>
    <property type="match status" value="1"/>
</dbReference>
<evidence type="ECO:0000256" key="2">
    <source>
        <dbReference type="ARBA" id="ARBA00022630"/>
    </source>
</evidence>
<evidence type="ECO:0000256" key="1">
    <source>
        <dbReference type="ARBA" id="ARBA00007992"/>
    </source>
</evidence>
<organism evidence="6 7">
    <name type="scientific">Paecilomyces lecythidis</name>
    <dbReference type="NCBI Taxonomy" id="3004212"/>
    <lineage>
        <taxon>Eukaryota</taxon>
        <taxon>Fungi</taxon>
        <taxon>Dikarya</taxon>
        <taxon>Ascomycota</taxon>
        <taxon>Pezizomycotina</taxon>
        <taxon>Eurotiomycetes</taxon>
        <taxon>Eurotiomycetidae</taxon>
        <taxon>Eurotiales</taxon>
        <taxon>Thermoascaceae</taxon>
        <taxon>Paecilomyces</taxon>
    </lineage>
</organism>
<dbReference type="Gene3D" id="3.50.50.60">
    <property type="entry name" value="FAD/NAD(P)-binding domain"/>
    <property type="match status" value="1"/>
</dbReference>
<dbReference type="Proteomes" id="UP001583193">
    <property type="component" value="Unassembled WGS sequence"/>
</dbReference>
<dbReference type="EMBL" id="JAVDPF010000059">
    <property type="protein sequence ID" value="KAL1865572.1"/>
    <property type="molecule type" value="Genomic_DNA"/>
</dbReference>
<evidence type="ECO:0000256" key="3">
    <source>
        <dbReference type="ARBA" id="ARBA00022827"/>
    </source>
</evidence>
<sequence length="486" mass="54119">MASTTAPETPFRVVIVGAGLAGLAASHCLQRAGIDHVVLEKRTDIAPQLGASIAIFPNGARILHQIGCLRALEDSCVPLDRWWSRGPDGKAIINNSFFAFVKENHGQDILLLERRQLLQTLYDYLPDKSRLRVGCEVKTIKQDKDGVEVILADGTVEKGDMVLGADGVRSPVRSMMWEHANKKTPGFITAEEKRKSMKTSFKVLLGMGPPASEVGERDMTICSDSRFVLTTVSQPTHLFFCVYQKLEKDLFWPRQPRYTTEDMEALAESVADHPVSDTIVFGELWKKRNRAILINLEEGVLQHWHHDRIALVGDSVHKMLPNIGLGGNMALESVVVLCNHLHSMLMSQQGKKPDLETLNKALAAYQEERMPRVLRITDFSTQVAEGQAWVTPLHKFYTKWLLPLLKDRVLADMIADLMRGAPKLAYVGSSGFGKGTVQWDDEKEDEEKDVTGKSSLQWAIRIAALVGMVAVGTTQYGRVRSLLGIR</sequence>
<proteinExistence type="inferred from homology"/>
<feature type="domain" description="FAD-binding" evidence="5">
    <location>
        <begin position="12"/>
        <end position="380"/>
    </location>
</feature>
<reference evidence="6 7" key="1">
    <citation type="journal article" date="2024" name="IMA Fungus">
        <title>IMA Genome - F19 : A genome assembly and annotation guide to empower mycologists, including annotated draft genome sequences of Ceratocystis pirilliformis, Diaporthe australafricana, Fusarium ophioides, Paecilomyces lecythidis, and Sporothrix stenoceras.</title>
        <authorList>
            <person name="Aylward J."/>
            <person name="Wilson A.M."/>
            <person name="Visagie C.M."/>
            <person name="Spraker J."/>
            <person name="Barnes I."/>
            <person name="Buitendag C."/>
            <person name="Ceriani C."/>
            <person name="Del Mar Angel L."/>
            <person name="du Plessis D."/>
            <person name="Fuchs T."/>
            <person name="Gasser K."/>
            <person name="Kramer D."/>
            <person name="Li W."/>
            <person name="Munsamy K."/>
            <person name="Piso A."/>
            <person name="Price J.L."/>
            <person name="Sonnekus B."/>
            <person name="Thomas C."/>
            <person name="van der Nest A."/>
            <person name="van Dijk A."/>
            <person name="van Heerden A."/>
            <person name="van Vuuren N."/>
            <person name="Yilmaz N."/>
            <person name="Duong T.A."/>
            <person name="van der Merwe N.A."/>
            <person name="Wingfield M.J."/>
            <person name="Wingfield B.D."/>
        </authorList>
    </citation>
    <scope>NUCLEOTIDE SEQUENCE [LARGE SCALE GENOMIC DNA]</scope>
    <source>
        <strain evidence="6 7">CMW 18167</strain>
    </source>
</reference>
<dbReference type="PRINTS" id="PR00420">
    <property type="entry name" value="RNGMNOXGNASE"/>
</dbReference>
<evidence type="ECO:0000313" key="6">
    <source>
        <dbReference type="EMBL" id="KAL1865572.1"/>
    </source>
</evidence>
<evidence type="ECO:0000256" key="4">
    <source>
        <dbReference type="ARBA" id="ARBA00023002"/>
    </source>
</evidence>
<keyword evidence="3" id="KW-0274">FAD</keyword>
<gene>
    <name evidence="6" type="ORF">Plec18167_009385</name>
</gene>
<comment type="similarity">
    <text evidence="1">Belongs to the paxM FAD-dependent monooxygenase family.</text>
</comment>
<dbReference type="InterPro" id="IPR002938">
    <property type="entry name" value="FAD-bd"/>
</dbReference>
<dbReference type="Pfam" id="PF01494">
    <property type="entry name" value="FAD_binding_3"/>
    <property type="match status" value="1"/>
</dbReference>
<keyword evidence="4" id="KW-0560">Oxidoreductase</keyword>
<keyword evidence="7" id="KW-1185">Reference proteome</keyword>
<evidence type="ECO:0000259" key="5">
    <source>
        <dbReference type="Pfam" id="PF01494"/>
    </source>
</evidence>
<protein>
    <recommendedName>
        <fullName evidence="5">FAD-binding domain-containing protein</fullName>
    </recommendedName>
</protein>
<dbReference type="PANTHER" id="PTHR47356:SF2">
    <property type="entry name" value="FAD-BINDING DOMAIN-CONTAINING PROTEIN-RELATED"/>
    <property type="match status" value="1"/>
</dbReference>
<accession>A0ABR3WQ65</accession>